<evidence type="ECO:0000313" key="3">
    <source>
        <dbReference type="Proteomes" id="UP000190037"/>
    </source>
</evidence>
<organism evidence="2 3">
    <name type="scientific">Embleya scabrispora</name>
    <dbReference type="NCBI Taxonomy" id="159449"/>
    <lineage>
        <taxon>Bacteria</taxon>
        <taxon>Bacillati</taxon>
        <taxon>Actinomycetota</taxon>
        <taxon>Actinomycetes</taxon>
        <taxon>Kitasatosporales</taxon>
        <taxon>Streptomycetaceae</taxon>
        <taxon>Embleya</taxon>
    </lineage>
</organism>
<reference evidence="2 3" key="1">
    <citation type="submission" date="2017-03" db="EMBL/GenBank/DDBJ databases">
        <title>Draft genome sequence of Streptomyces scabrisporus NF3, endophyte isolated from Amphipterygium adstringens.</title>
        <authorList>
            <person name="Vazquez M."/>
            <person name="Ceapa C.D."/>
            <person name="Rodriguez Luna D."/>
            <person name="Sanchez Esquivel S."/>
        </authorList>
    </citation>
    <scope>NUCLEOTIDE SEQUENCE [LARGE SCALE GENOMIC DNA]</scope>
    <source>
        <strain evidence="2 3">NF3</strain>
    </source>
</reference>
<dbReference type="OrthoDB" id="4764895at2"/>
<name>A0A1T3NTG1_9ACTN</name>
<dbReference type="STRING" id="159449.B4N89_02525"/>
<proteinExistence type="predicted"/>
<sequence length="160" mass="17121">MTTPPPQLPEGALIERAQGRHTPRLSNRKAAELAGISEGRWRHIVKGYQTVQAGMHARVVAPAETLARMAHAAGATPAELRAANRSDAAEAYERLLGLGEHSPPIEIHPLADDPAWREFELLVQGTPPTMRAAALRIATAAVEAAKAELTHSNGPTDEPQ</sequence>
<keyword evidence="3" id="KW-1185">Reference proteome</keyword>
<feature type="region of interest" description="Disordered" evidence="1">
    <location>
        <begin position="1"/>
        <end position="28"/>
    </location>
</feature>
<gene>
    <name evidence="2" type="ORF">B4N89_02525</name>
</gene>
<dbReference type="AlphaFoldDB" id="A0A1T3NTG1"/>
<comment type="caution">
    <text evidence="2">The sequence shown here is derived from an EMBL/GenBank/DDBJ whole genome shotgun (WGS) entry which is preliminary data.</text>
</comment>
<dbReference type="Proteomes" id="UP000190037">
    <property type="component" value="Unassembled WGS sequence"/>
</dbReference>
<dbReference type="RefSeq" id="WP_078974239.1">
    <property type="nucleotide sequence ID" value="NZ_MWQN01000001.1"/>
</dbReference>
<accession>A0A1T3NTG1</accession>
<evidence type="ECO:0000313" key="2">
    <source>
        <dbReference type="EMBL" id="OPC79972.1"/>
    </source>
</evidence>
<protein>
    <submittedName>
        <fullName evidence="2">Uncharacterized protein</fullName>
    </submittedName>
</protein>
<evidence type="ECO:0000256" key="1">
    <source>
        <dbReference type="SAM" id="MobiDB-lite"/>
    </source>
</evidence>
<dbReference type="EMBL" id="MWQN01000001">
    <property type="protein sequence ID" value="OPC79972.1"/>
    <property type="molecule type" value="Genomic_DNA"/>
</dbReference>